<dbReference type="Pfam" id="PF01391">
    <property type="entry name" value="Collagen"/>
    <property type="match status" value="1"/>
</dbReference>
<evidence type="ECO:0008006" key="4">
    <source>
        <dbReference type="Google" id="ProtNLM"/>
    </source>
</evidence>
<evidence type="ECO:0000313" key="2">
    <source>
        <dbReference type="EMBL" id="UNY47182.1"/>
    </source>
</evidence>
<evidence type="ECO:0000256" key="1">
    <source>
        <dbReference type="SAM" id="MobiDB-lite"/>
    </source>
</evidence>
<feature type="compositionally biased region" description="Low complexity" evidence="1">
    <location>
        <begin position="44"/>
        <end position="61"/>
    </location>
</feature>
<name>A0AAE9K5D6_9CAUD</name>
<organism evidence="2 3">
    <name type="scientific">Clostridium phage LPCPA6</name>
    <dbReference type="NCBI Taxonomy" id="2924884"/>
    <lineage>
        <taxon>Viruses</taxon>
        <taxon>Duplodnaviria</taxon>
        <taxon>Heunggongvirae</taxon>
        <taxon>Uroviricota</taxon>
        <taxon>Caudoviricetes</taxon>
        <taxon>Guelinviridae</taxon>
        <taxon>Hzauvirus</taxon>
        <taxon>Hzauvirus LPCPA6</taxon>
    </lineage>
</organism>
<proteinExistence type="predicted"/>
<keyword evidence="3" id="KW-1185">Reference proteome</keyword>
<accession>A0AAE9K5D6</accession>
<dbReference type="InterPro" id="IPR008160">
    <property type="entry name" value="Collagen"/>
</dbReference>
<dbReference type="PANTHER" id="PTHR24637">
    <property type="entry name" value="COLLAGEN"/>
    <property type="match status" value="1"/>
</dbReference>
<gene>
    <name evidence="2" type="ORF">HHOHNEGG_00005</name>
</gene>
<dbReference type="EMBL" id="OM638104">
    <property type="protein sequence ID" value="UNY47182.1"/>
    <property type="molecule type" value="Genomic_DNA"/>
</dbReference>
<feature type="region of interest" description="Disordered" evidence="1">
    <location>
        <begin position="41"/>
        <end position="104"/>
    </location>
</feature>
<evidence type="ECO:0000313" key="3">
    <source>
        <dbReference type="Proteomes" id="UP000831594"/>
    </source>
</evidence>
<sequence length="247" mass="26193">MIDPIQLQIQNLQNQVQKINDWINGGGTVGPKGEVGPMGPIGPVGPQGIPGSIGPQGEIGPVGPPGPPGTPGIQGQPGPVGPTGPQGPQGQNGQPGRDGAGVIDDNLSLETTWSSSKIANEIYNGTYELDKRPIVKSFVLGNQNGEMVAMNQFSNEEMSTMRVETYFCQVTYKDPIPDNRKCGVVSAQCLAIGNNKWDVRVQDVNNFGFKFCLIDTTTGTKVNNAEMVSSNYATYIGFTHTSAELTD</sequence>
<reference evidence="2" key="1">
    <citation type="submission" date="2022-02" db="EMBL/GenBank/DDBJ databases">
        <authorList>
            <person name="Tian F."/>
            <person name="Li J."/>
            <person name="Li F."/>
            <person name="Tong Y."/>
        </authorList>
    </citation>
    <scope>NUCLEOTIDE SEQUENCE</scope>
</reference>
<dbReference type="Gene3D" id="1.20.5.320">
    <property type="entry name" value="6-Phosphogluconate Dehydrogenase, domain 3"/>
    <property type="match status" value="1"/>
</dbReference>
<dbReference type="PANTHER" id="PTHR24637:SF421">
    <property type="entry name" value="CUTICLE COLLAGEN DPY-2"/>
    <property type="match status" value="1"/>
</dbReference>
<protein>
    <recommendedName>
        <fullName evidence="4">Collagen-like protein</fullName>
    </recommendedName>
</protein>
<dbReference type="Proteomes" id="UP000831594">
    <property type="component" value="Segment"/>
</dbReference>
<feature type="compositionally biased region" description="Low complexity" evidence="1">
    <location>
        <begin position="86"/>
        <end position="95"/>
    </location>
</feature>